<dbReference type="AlphaFoldDB" id="A9NXS1"/>
<reference evidence="1" key="1">
    <citation type="journal article" date="2008" name="BMC Genomics">
        <title>A conifer genomics resource of 200,000 spruce (Picea spp.) ESTs and 6,464 high-quality, sequence-finished full-length cDNAs for Sitka spruce (Picea sitchensis).</title>
        <authorList>
            <person name="Ralph S.G."/>
            <person name="Chun H.J."/>
            <person name="Kolosova N."/>
            <person name="Cooper D."/>
            <person name="Oddy C."/>
            <person name="Ritland C.E."/>
            <person name="Kirkpatrick R."/>
            <person name="Moore R."/>
            <person name="Barber S."/>
            <person name="Holt R.A."/>
            <person name="Jones S.J."/>
            <person name="Marra M.A."/>
            <person name="Douglas C.J."/>
            <person name="Ritland K."/>
            <person name="Bohlmann J."/>
        </authorList>
    </citation>
    <scope>NUCLEOTIDE SEQUENCE</scope>
    <source>
        <tissue evidence="1">Bark</tissue>
    </source>
</reference>
<protein>
    <submittedName>
        <fullName evidence="1">Uncharacterized protein</fullName>
    </submittedName>
</protein>
<accession>A9NXS1</accession>
<evidence type="ECO:0000313" key="1">
    <source>
        <dbReference type="EMBL" id="ABK25432.1"/>
    </source>
</evidence>
<sequence length="52" mass="5966">MAQFVLRGGNNNVVANSPCCYDSQCVTSLEHFATFFPNFDMFFSLFDCLFRI</sequence>
<name>A9NXS1_PICSI</name>
<dbReference type="EMBL" id="EF086147">
    <property type="protein sequence ID" value="ABK25432.1"/>
    <property type="molecule type" value="mRNA"/>
</dbReference>
<organism evidence="1">
    <name type="scientific">Picea sitchensis</name>
    <name type="common">Sitka spruce</name>
    <name type="synonym">Pinus sitchensis</name>
    <dbReference type="NCBI Taxonomy" id="3332"/>
    <lineage>
        <taxon>Eukaryota</taxon>
        <taxon>Viridiplantae</taxon>
        <taxon>Streptophyta</taxon>
        <taxon>Embryophyta</taxon>
        <taxon>Tracheophyta</taxon>
        <taxon>Spermatophyta</taxon>
        <taxon>Pinopsida</taxon>
        <taxon>Pinidae</taxon>
        <taxon>Conifers I</taxon>
        <taxon>Pinales</taxon>
        <taxon>Pinaceae</taxon>
        <taxon>Picea</taxon>
    </lineage>
</organism>
<proteinExistence type="evidence at transcript level"/>